<organism evidence="2 3">
    <name type="scientific">Aeoliella straminimaris</name>
    <dbReference type="NCBI Taxonomy" id="2954799"/>
    <lineage>
        <taxon>Bacteria</taxon>
        <taxon>Pseudomonadati</taxon>
        <taxon>Planctomycetota</taxon>
        <taxon>Planctomycetia</taxon>
        <taxon>Pirellulales</taxon>
        <taxon>Lacipirellulaceae</taxon>
        <taxon>Aeoliella</taxon>
    </lineage>
</organism>
<feature type="transmembrane region" description="Helical" evidence="1">
    <location>
        <begin position="58"/>
        <end position="83"/>
    </location>
</feature>
<evidence type="ECO:0000313" key="2">
    <source>
        <dbReference type="EMBL" id="MCO6043548.1"/>
    </source>
</evidence>
<feature type="transmembrane region" description="Helical" evidence="1">
    <location>
        <begin position="29"/>
        <end position="51"/>
    </location>
</feature>
<gene>
    <name evidence="2" type="ORF">NG895_06475</name>
</gene>
<keyword evidence="1" id="KW-0472">Membrane</keyword>
<dbReference type="EMBL" id="JAMXLR010000024">
    <property type="protein sequence ID" value="MCO6043548.1"/>
    <property type="molecule type" value="Genomic_DNA"/>
</dbReference>
<name>A0A9X2F8B3_9BACT</name>
<sequence>MRYSLQRMLVAMTLASVYAGVAFGAPHLLAVLLLGIANGLMPAVYAGGVIYSRRSWRAFWIGTAACGMLPSLLATWVYLQLLFDFELDDWTRLLDRSDDAGLLVLRIYTVAIQLLPLLGGVACVLMRSLFKPQRSIMPESGVTE</sequence>
<protein>
    <submittedName>
        <fullName evidence="2">Uncharacterized protein</fullName>
    </submittedName>
</protein>
<proteinExistence type="predicted"/>
<dbReference type="RefSeq" id="WP_252851653.1">
    <property type="nucleotide sequence ID" value="NZ_JAMXLR010000024.1"/>
</dbReference>
<reference evidence="2" key="1">
    <citation type="submission" date="2022-06" db="EMBL/GenBank/DDBJ databases">
        <title>Aeoliella straminimaris, a novel planctomycete from sediments.</title>
        <authorList>
            <person name="Vitorino I.R."/>
            <person name="Lage O.M."/>
        </authorList>
    </citation>
    <scope>NUCLEOTIDE SEQUENCE</scope>
    <source>
        <strain evidence="2">ICT_H6.2</strain>
    </source>
</reference>
<dbReference type="AlphaFoldDB" id="A0A9X2F8B3"/>
<accession>A0A9X2F8B3</accession>
<keyword evidence="1" id="KW-0812">Transmembrane</keyword>
<dbReference type="Proteomes" id="UP001155241">
    <property type="component" value="Unassembled WGS sequence"/>
</dbReference>
<evidence type="ECO:0000256" key="1">
    <source>
        <dbReference type="SAM" id="Phobius"/>
    </source>
</evidence>
<evidence type="ECO:0000313" key="3">
    <source>
        <dbReference type="Proteomes" id="UP001155241"/>
    </source>
</evidence>
<keyword evidence="1" id="KW-1133">Transmembrane helix</keyword>
<keyword evidence="3" id="KW-1185">Reference proteome</keyword>
<feature type="transmembrane region" description="Helical" evidence="1">
    <location>
        <begin position="103"/>
        <end position="125"/>
    </location>
</feature>
<comment type="caution">
    <text evidence="2">The sequence shown here is derived from an EMBL/GenBank/DDBJ whole genome shotgun (WGS) entry which is preliminary data.</text>
</comment>